<dbReference type="InterPro" id="IPR000847">
    <property type="entry name" value="LysR_HTH_N"/>
</dbReference>
<dbReference type="GO" id="GO:0003700">
    <property type="term" value="F:DNA-binding transcription factor activity"/>
    <property type="evidence" value="ECO:0007669"/>
    <property type="project" value="InterPro"/>
</dbReference>
<dbReference type="InterPro" id="IPR009492">
    <property type="entry name" value="TniQ"/>
</dbReference>
<organism evidence="2 3">
    <name type="scientific">Cellulomonas hominis</name>
    <dbReference type="NCBI Taxonomy" id="156981"/>
    <lineage>
        <taxon>Bacteria</taxon>
        <taxon>Bacillati</taxon>
        <taxon>Actinomycetota</taxon>
        <taxon>Actinomycetes</taxon>
        <taxon>Micrococcales</taxon>
        <taxon>Cellulomonadaceae</taxon>
        <taxon>Cellulomonas</taxon>
    </lineage>
</organism>
<accession>A0A7Z8NRD1</accession>
<comment type="caution">
    <text evidence="2">The sequence shown here is derived from an EMBL/GenBank/DDBJ whole genome shotgun (WGS) entry which is preliminary data.</text>
</comment>
<evidence type="ECO:0000313" key="2">
    <source>
        <dbReference type="EMBL" id="TKR27330.1"/>
    </source>
</evidence>
<dbReference type="EMBL" id="SZYE01000003">
    <property type="protein sequence ID" value="TKR27330.1"/>
    <property type="molecule type" value="Genomic_DNA"/>
</dbReference>
<dbReference type="InterPro" id="IPR036390">
    <property type="entry name" value="WH_DNA-bd_sf"/>
</dbReference>
<proteinExistence type="predicted"/>
<name>A0A7Z8NRD1_9CELL</name>
<sequence>MADPERLVLVERPLEGESFISWMQAAARKMMFSLSDFMTYMDIPVETSRRDLLLRLDPHWLHNLTAATGFDEAVFQGMTLEGWAATLGAGRRTAAAIGLGGSTIGRFCRLCLRANDNRWPLSWHTPWAFYCLEHETFLALRTPKRVLRMWRIHDDLSEIAELQHWHEGPSPVARTAQTWLDAQLASADASDVLTALHLLSARLVRADISTVADSLGEPYRSEVHFAQLADHGPDRGHARQGRVALTFQQSSPVLTVAAEWTRRVFTAPSLPEATEALRAELEAEMDFIPCSPQARLQKWGGLSPTLTAAALPLIKNATPYYATELQFRLGTASARRPELDDDAVAERARRTPTALWPAATAELWRPEYGALRTFRRAATTALLHIGARSMTREAAQDQLGTPRGLVALTKLAHEDRKRVLISLVALADEVDACEVVIDYSRRRSMSYDDLLPEGEWAAIADTERWRAPTWSHAAAQALLRSLMIGDALTYLPVRGSDLFTRAPRQVYEELVDSGERWLRSRGIAEPLTAQPKVGAAAIPWDPSGPRGADVRSLRLELNPGMRASPTPRHTRRWRFSEQALRWWYEDQHLTTYQIGERLHLSAPAVQRHLDAAGINRRPRGGGSRPVGTSFLPVQDLPMVAAATATQGGLTRLKRFVTAMQYPTVTAAARALGVTQAVLAVQLQELERDSGIVLYLRAERGRPQQMTSAGGELIRQYATLLDRVPDGYS</sequence>
<feature type="domain" description="HTH lysR-type" evidence="1">
    <location>
        <begin position="649"/>
        <end position="706"/>
    </location>
</feature>
<dbReference type="Pfam" id="PF00126">
    <property type="entry name" value="HTH_1"/>
    <property type="match status" value="1"/>
</dbReference>
<dbReference type="Proteomes" id="UP000308121">
    <property type="component" value="Unassembled WGS sequence"/>
</dbReference>
<dbReference type="PROSITE" id="PS50931">
    <property type="entry name" value="HTH_LYSR"/>
    <property type="match status" value="1"/>
</dbReference>
<gene>
    <name evidence="2" type="ORF">FA014_01120</name>
</gene>
<evidence type="ECO:0000259" key="1">
    <source>
        <dbReference type="PROSITE" id="PS50931"/>
    </source>
</evidence>
<reference evidence="2 3" key="1">
    <citation type="submission" date="2019-05" db="EMBL/GenBank/DDBJ databases">
        <title>Genome sequence of Cellulomonas hominis strain CS1.</title>
        <authorList>
            <person name="Belmont J."/>
            <person name="Maclea K.S."/>
        </authorList>
    </citation>
    <scope>NUCLEOTIDE SEQUENCE [LARGE SCALE GENOMIC DNA]</scope>
    <source>
        <strain evidence="2 3">CS1</strain>
    </source>
</reference>
<dbReference type="Pfam" id="PF06527">
    <property type="entry name" value="TniQ"/>
    <property type="match status" value="1"/>
</dbReference>
<evidence type="ECO:0000313" key="3">
    <source>
        <dbReference type="Proteomes" id="UP000308121"/>
    </source>
</evidence>
<dbReference type="Gene3D" id="1.10.10.10">
    <property type="entry name" value="Winged helix-like DNA-binding domain superfamily/Winged helix DNA-binding domain"/>
    <property type="match status" value="1"/>
</dbReference>
<protein>
    <submittedName>
        <fullName evidence="2">LysR family transcriptional regulator</fullName>
    </submittedName>
</protein>
<dbReference type="SUPFAM" id="SSF46785">
    <property type="entry name" value="Winged helix' DNA-binding domain"/>
    <property type="match status" value="1"/>
</dbReference>
<dbReference type="OrthoDB" id="3874088at2"/>
<dbReference type="InterPro" id="IPR036388">
    <property type="entry name" value="WH-like_DNA-bd_sf"/>
</dbReference>
<dbReference type="AlphaFoldDB" id="A0A7Z8NRD1"/>
<dbReference type="RefSeq" id="WP_154727875.1">
    <property type="nucleotide sequence ID" value="NZ_SZYE01000003.1"/>
</dbReference>